<gene>
    <name evidence="1" type="ORF">KY290_036446</name>
</gene>
<evidence type="ECO:0000313" key="2">
    <source>
        <dbReference type="Proteomes" id="UP000826656"/>
    </source>
</evidence>
<evidence type="ECO:0000313" key="1">
    <source>
        <dbReference type="EMBL" id="KAH0737741.1"/>
    </source>
</evidence>
<dbReference type="InterPro" id="IPR043128">
    <property type="entry name" value="Rev_trsase/Diguanyl_cyclase"/>
</dbReference>
<dbReference type="PANTHER" id="PTHR24559:SF444">
    <property type="entry name" value="REVERSE TRANSCRIPTASE DOMAIN-CONTAINING PROTEIN"/>
    <property type="match status" value="1"/>
</dbReference>
<protein>
    <submittedName>
        <fullName evidence="1">Uncharacterized protein</fullName>
    </submittedName>
</protein>
<accession>A0ABQ7TSQ3</accession>
<sequence>MFVATYKAKFCALSRYTIHLCFGPQERIHRFVKGLSQMTSLRCQRLRSSIIELRVRHKPVNLSQSLGVISVFFVFTKTNSQLQDFLWMWGGYGRGNHSRGCGGQGTLLVSDRMVSILFDPGSTFSYVSSLLANVLDLHCDFLDMPIRVSTRVDVPCMPPDRDIDFCIDLEPGNRSISIPAYRMVPTELRELKAQLQELLGENFIRPVTSPWGAPVLFEKKMVGSFRMCIDYRQLNKVRRSSIENTGNKCANPYPDLFAIVFIDDILIYSKSRKEHEKHLRNVLGLLNDKRIYAKFSQYEFWLDSVCFLGNMVSKDAVMVDPQKIQAVKNECEECFLKLKTLLTTAPFPALPVQGSVLMQERDVISYASRQLKVHERNHPTHDLELATEDFNLRQRILMELLKVYDITILYHLGKANVVVDALIRKGGCMGILAHSQVSRSPLAKEVQTLANDFMRLKVKYEHQRPGETLQRMPIPEWKWERIAMDFMVIEEQTKISPFTIQRSVITDKYPNRVLHDLSSNNVRELIDGVNKDNKGIYRFSSKKNKQNKKGEEK</sequence>
<dbReference type="Gene3D" id="3.10.10.10">
    <property type="entry name" value="HIV Type 1 Reverse Transcriptase, subunit A, domain 1"/>
    <property type="match status" value="1"/>
</dbReference>
<reference evidence="1 2" key="1">
    <citation type="journal article" date="2021" name="bioRxiv">
        <title>Chromosome-scale and haplotype-resolved genome assembly of a tetraploid potato cultivar.</title>
        <authorList>
            <person name="Sun H."/>
            <person name="Jiao W.-B."/>
            <person name="Krause K."/>
            <person name="Campoy J.A."/>
            <person name="Goel M."/>
            <person name="Folz-Donahue K."/>
            <person name="Kukat C."/>
            <person name="Huettel B."/>
            <person name="Schneeberger K."/>
        </authorList>
    </citation>
    <scope>NUCLEOTIDE SEQUENCE [LARGE SCALE GENOMIC DNA]</scope>
    <source>
        <strain evidence="1">SolTubOtavaFocal</strain>
        <tissue evidence="1">Leaves</tissue>
    </source>
</reference>
<dbReference type="PANTHER" id="PTHR24559">
    <property type="entry name" value="TRANSPOSON TY3-I GAG-POL POLYPROTEIN"/>
    <property type="match status" value="1"/>
</dbReference>
<dbReference type="EMBL" id="JAIVGD010000028">
    <property type="protein sequence ID" value="KAH0737741.1"/>
    <property type="molecule type" value="Genomic_DNA"/>
</dbReference>
<dbReference type="CDD" id="cd01647">
    <property type="entry name" value="RT_LTR"/>
    <property type="match status" value="1"/>
</dbReference>
<dbReference type="InterPro" id="IPR043502">
    <property type="entry name" value="DNA/RNA_pol_sf"/>
</dbReference>
<dbReference type="SUPFAM" id="SSF56672">
    <property type="entry name" value="DNA/RNA polymerases"/>
    <property type="match status" value="1"/>
</dbReference>
<dbReference type="Gene3D" id="3.30.70.270">
    <property type="match status" value="1"/>
</dbReference>
<organism evidence="1 2">
    <name type="scientific">Solanum tuberosum</name>
    <name type="common">Potato</name>
    <dbReference type="NCBI Taxonomy" id="4113"/>
    <lineage>
        <taxon>Eukaryota</taxon>
        <taxon>Viridiplantae</taxon>
        <taxon>Streptophyta</taxon>
        <taxon>Embryophyta</taxon>
        <taxon>Tracheophyta</taxon>
        <taxon>Spermatophyta</taxon>
        <taxon>Magnoliopsida</taxon>
        <taxon>eudicotyledons</taxon>
        <taxon>Gunneridae</taxon>
        <taxon>Pentapetalae</taxon>
        <taxon>asterids</taxon>
        <taxon>lamiids</taxon>
        <taxon>Solanales</taxon>
        <taxon>Solanaceae</taxon>
        <taxon>Solanoideae</taxon>
        <taxon>Solaneae</taxon>
        <taxon>Solanum</taxon>
    </lineage>
</organism>
<keyword evidence="2" id="KW-1185">Reference proteome</keyword>
<dbReference type="Proteomes" id="UP000826656">
    <property type="component" value="Unassembled WGS sequence"/>
</dbReference>
<name>A0ABQ7TSQ3_SOLTU</name>
<comment type="caution">
    <text evidence="1">The sequence shown here is derived from an EMBL/GenBank/DDBJ whole genome shotgun (WGS) entry which is preliminary data.</text>
</comment>
<dbReference type="InterPro" id="IPR053134">
    <property type="entry name" value="RNA-dir_DNA_polymerase"/>
</dbReference>
<dbReference type="Pfam" id="PF08284">
    <property type="entry name" value="RVP_2"/>
    <property type="match status" value="1"/>
</dbReference>
<proteinExistence type="predicted"/>